<dbReference type="GO" id="GO:0006310">
    <property type="term" value="P:DNA recombination"/>
    <property type="evidence" value="ECO:0007669"/>
    <property type="project" value="InterPro"/>
</dbReference>
<name>A0A7S4N990_9STRA</name>
<proteinExistence type="inferred from homology"/>
<gene>
    <name evidence="14" type="ORF">OAUR00152_LOCUS33253</name>
</gene>
<feature type="compositionally biased region" description="Gly residues" evidence="10">
    <location>
        <begin position="170"/>
        <end position="182"/>
    </location>
</feature>
<dbReference type="GO" id="GO:0006281">
    <property type="term" value="P:DNA repair"/>
    <property type="evidence" value="ECO:0007669"/>
    <property type="project" value="InterPro"/>
</dbReference>
<dbReference type="GO" id="GO:0005634">
    <property type="term" value="C:nucleus"/>
    <property type="evidence" value="ECO:0007669"/>
    <property type="project" value="UniProtKB-SubCell"/>
</dbReference>
<dbReference type="CDD" id="cd04474">
    <property type="entry name" value="RPA1_DBD_A"/>
    <property type="match status" value="1"/>
</dbReference>
<dbReference type="FunFam" id="2.40.50.140:FF:000117">
    <property type="entry name" value="Replication protein A subunit"/>
    <property type="match status" value="1"/>
</dbReference>
<evidence type="ECO:0000259" key="13">
    <source>
        <dbReference type="Pfam" id="PF16900"/>
    </source>
</evidence>
<keyword evidence="4 9" id="KW-0479">Metal-binding</keyword>
<dbReference type="InterPro" id="IPR013955">
    <property type="entry name" value="Rep_factor-A_C"/>
</dbReference>
<evidence type="ECO:0000256" key="3">
    <source>
        <dbReference type="ARBA" id="ARBA00022705"/>
    </source>
</evidence>
<comment type="similarity">
    <text evidence="2 9">Belongs to the replication factor A protein 1 family.</text>
</comment>
<evidence type="ECO:0000256" key="5">
    <source>
        <dbReference type="ARBA" id="ARBA00022771"/>
    </source>
</evidence>
<dbReference type="Pfam" id="PF04057">
    <property type="entry name" value="Rep-A_N"/>
    <property type="match status" value="1"/>
</dbReference>
<feature type="compositionally biased region" description="Low complexity" evidence="10">
    <location>
        <begin position="450"/>
        <end position="466"/>
    </location>
</feature>
<dbReference type="InterPro" id="IPR007199">
    <property type="entry name" value="Rep_factor-A_N"/>
</dbReference>
<sequence length="659" mass="72124">MASLTHGAVRRLVVSEGQQSDPSFSPTVQVINVRRVGKSGADRFRTILSDGENFIQGMLATQLNHMVEDRQIADNTIVKIRDFMVNPVQNKMVVILLSVDIVNVDYGSKIGNPTEVNPEQARQQARIGAGGGGAPPPMYGNAPQQSRPPQQQQNQYGSGGRVKAESPYSSGGGSNPYGGGNRYGSSSNNAAGSSSAPIARQQVASNGQQITPIANLNLYMNRWTIRARVTSKGGIRTWSNAKGEGCLFSTELLDSSGTDIRATFFKEAVDKFYNMVEVDKVYTFSGGRLKVANMQYNTCKSQCEINFDANAEIHLEDDTGDIQGQLYDFKPIADLEAVEPGQNVDVACVVKSVGEVGHITSKKTGKELTKCELTLADDSNTEVTLTVWGDEASKAAQTFGGNPIVAFRRARVSDFGGRSLSTSMNGSTVINPRIPESDRLRNWWQREGQSGASASRSLSSAGGRNRVIPFEERKPIDAIKSENMGHNPDKPEYLSFKGTFTFLKKDREGGAWYCACSNAGEPCKNRYKVQQTPDGHWQCERCGTTSPTCVRRWIFSATVADETSTTWVSVFNEQAESMFDNRTADDVYNRTMNPDAGMDEDQYNAVFDKANFTDWIFNCKVKQELVGDETRVKASVSSVAPVDYVKESRNLIASIAKMA</sequence>
<evidence type="ECO:0000313" key="14">
    <source>
        <dbReference type="EMBL" id="CAE2273090.1"/>
    </source>
</evidence>
<dbReference type="InterPro" id="IPR031657">
    <property type="entry name" value="REPA_OB_2"/>
</dbReference>
<evidence type="ECO:0000256" key="6">
    <source>
        <dbReference type="ARBA" id="ARBA00022833"/>
    </source>
</evidence>
<keyword evidence="7 9" id="KW-0238">DNA-binding</keyword>
<feature type="compositionally biased region" description="Polar residues" evidence="10">
    <location>
        <begin position="114"/>
        <end position="123"/>
    </location>
</feature>
<dbReference type="CDD" id="cd04476">
    <property type="entry name" value="RPA1_DBD_C"/>
    <property type="match status" value="1"/>
</dbReference>
<dbReference type="GO" id="GO:0003677">
    <property type="term" value="F:DNA binding"/>
    <property type="evidence" value="ECO:0007669"/>
    <property type="project" value="UniProtKB-KW"/>
</dbReference>
<dbReference type="SUPFAM" id="SSF50249">
    <property type="entry name" value="Nucleic acid-binding proteins"/>
    <property type="match status" value="4"/>
</dbReference>
<evidence type="ECO:0000256" key="10">
    <source>
        <dbReference type="SAM" id="MobiDB-lite"/>
    </source>
</evidence>
<evidence type="ECO:0000259" key="11">
    <source>
        <dbReference type="Pfam" id="PF04057"/>
    </source>
</evidence>
<reference evidence="14" key="1">
    <citation type="submission" date="2021-01" db="EMBL/GenBank/DDBJ databases">
        <authorList>
            <person name="Corre E."/>
            <person name="Pelletier E."/>
            <person name="Niang G."/>
            <person name="Scheremetjew M."/>
            <person name="Finn R."/>
            <person name="Kale V."/>
            <person name="Holt S."/>
            <person name="Cochrane G."/>
            <person name="Meng A."/>
            <person name="Brown T."/>
            <person name="Cohen L."/>
        </authorList>
    </citation>
    <scope>NUCLEOTIDE SEQUENCE</scope>
    <source>
        <strain evidence="14">Isolate 1302-5</strain>
    </source>
</reference>
<dbReference type="InterPro" id="IPR012340">
    <property type="entry name" value="NA-bd_OB-fold"/>
</dbReference>
<feature type="domain" description="Replication factor-A protein 1 N-terminal" evidence="11">
    <location>
        <begin position="4"/>
        <end position="102"/>
    </location>
</feature>
<protein>
    <recommendedName>
        <fullName evidence="9">Replication protein A subunit</fullName>
    </recommendedName>
</protein>
<evidence type="ECO:0000256" key="4">
    <source>
        <dbReference type="ARBA" id="ARBA00022723"/>
    </source>
</evidence>
<feature type="region of interest" description="Disordered" evidence="10">
    <location>
        <begin position="111"/>
        <end position="203"/>
    </location>
</feature>
<evidence type="ECO:0000256" key="9">
    <source>
        <dbReference type="RuleBase" id="RU364130"/>
    </source>
</evidence>
<evidence type="ECO:0000256" key="1">
    <source>
        <dbReference type="ARBA" id="ARBA00004123"/>
    </source>
</evidence>
<dbReference type="EMBL" id="HBKQ01048145">
    <property type="protein sequence ID" value="CAE2273090.1"/>
    <property type="molecule type" value="Transcribed_RNA"/>
</dbReference>
<feature type="compositionally biased region" description="Low complexity" evidence="10">
    <location>
        <begin position="183"/>
        <end position="197"/>
    </location>
</feature>
<accession>A0A7S4N990</accession>
<dbReference type="GO" id="GO:0006260">
    <property type="term" value="P:DNA replication"/>
    <property type="evidence" value="ECO:0007669"/>
    <property type="project" value="UniProtKB-KW"/>
</dbReference>
<evidence type="ECO:0000256" key="2">
    <source>
        <dbReference type="ARBA" id="ARBA00005690"/>
    </source>
</evidence>
<feature type="domain" description="Replication factor A C-terminal" evidence="12">
    <location>
        <begin position="493"/>
        <end position="651"/>
    </location>
</feature>
<evidence type="ECO:0000256" key="7">
    <source>
        <dbReference type="ARBA" id="ARBA00023125"/>
    </source>
</evidence>
<comment type="subcellular location">
    <subcellularLocation>
        <location evidence="1 9">Nucleus</location>
    </subcellularLocation>
</comment>
<dbReference type="FunFam" id="2.40.50.140:FF:000041">
    <property type="entry name" value="Replication protein A subunit"/>
    <property type="match status" value="1"/>
</dbReference>
<dbReference type="CDD" id="cd04475">
    <property type="entry name" value="RPA1_DBD_B"/>
    <property type="match status" value="1"/>
</dbReference>
<evidence type="ECO:0000256" key="8">
    <source>
        <dbReference type="ARBA" id="ARBA00023242"/>
    </source>
</evidence>
<dbReference type="GO" id="GO:0008270">
    <property type="term" value="F:zinc ion binding"/>
    <property type="evidence" value="ECO:0007669"/>
    <property type="project" value="UniProtKB-KW"/>
</dbReference>
<dbReference type="PANTHER" id="PTHR47165">
    <property type="entry name" value="OS03G0429900 PROTEIN"/>
    <property type="match status" value="1"/>
</dbReference>
<organism evidence="14">
    <name type="scientific">Odontella aurita</name>
    <dbReference type="NCBI Taxonomy" id="265563"/>
    <lineage>
        <taxon>Eukaryota</taxon>
        <taxon>Sar</taxon>
        <taxon>Stramenopiles</taxon>
        <taxon>Ochrophyta</taxon>
        <taxon>Bacillariophyta</taxon>
        <taxon>Mediophyceae</taxon>
        <taxon>Biddulphiophycidae</taxon>
        <taxon>Eupodiscales</taxon>
        <taxon>Odontellaceae</taxon>
        <taxon>Odontella</taxon>
    </lineage>
</organism>
<dbReference type="PANTHER" id="PTHR47165:SF4">
    <property type="entry name" value="OS03G0429900 PROTEIN"/>
    <property type="match status" value="1"/>
</dbReference>
<keyword evidence="6 9" id="KW-0862">Zinc</keyword>
<dbReference type="Pfam" id="PF08646">
    <property type="entry name" value="Rep_fac-A_C"/>
    <property type="match status" value="1"/>
</dbReference>
<dbReference type="FunFam" id="2.40.50.140:FF:000090">
    <property type="entry name" value="Replication protein A subunit"/>
    <property type="match status" value="1"/>
</dbReference>
<feature type="compositionally biased region" description="Low complexity" evidence="10">
    <location>
        <begin position="139"/>
        <end position="155"/>
    </location>
</feature>
<evidence type="ECO:0000259" key="12">
    <source>
        <dbReference type="Pfam" id="PF08646"/>
    </source>
</evidence>
<dbReference type="NCBIfam" id="TIGR00617">
    <property type="entry name" value="rpa1"/>
    <property type="match status" value="1"/>
</dbReference>
<feature type="region of interest" description="Disordered" evidence="10">
    <location>
        <begin position="447"/>
        <end position="467"/>
    </location>
</feature>
<dbReference type="InterPro" id="IPR047192">
    <property type="entry name" value="Euk_RPA1_DBD_C"/>
</dbReference>
<dbReference type="Pfam" id="PF16900">
    <property type="entry name" value="REPA_OB_2"/>
    <property type="match status" value="1"/>
</dbReference>
<dbReference type="FunFam" id="2.40.50.140:FF:000064">
    <property type="entry name" value="Replication protein A subunit"/>
    <property type="match status" value="1"/>
</dbReference>
<dbReference type="Gene3D" id="2.40.50.140">
    <property type="entry name" value="Nucleic acid-binding proteins"/>
    <property type="match status" value="4"/>
</dbReference>
<dbReference type="AlphaFoldDB" id="A0A7S4N990"/>
<dbReference type="InterPro" id="IPR004591">
    <property type="entry name" value="Rfa1"/>
</dbReference>
<keyword evidence="3 9" id="KW-0235">DNA replication</keyword>
<keyword evidence="5 9" id="KW-0863">Zinc-finger</keyword>
<dbReference type="CDD" id="cd04477">
    <property type="entry name" value="RPA1N"/>
    <property type="match status" value="1"/>
</dbReference>
<keyword evidence="8 9" id="KW-0539">Nucleus</keyword>
<feature type="domain" description="Replication protein A OB" evidence="13">
    <location>
        <begin position="332"/>
        <end position="430"/>
    </location>
</feature>